<comment type="caution">
    <text evidence="1">The sequence shown here is derived from an EMBL/GenBank/DDBJ whole genome shotgun (WGS) entry which is preliminary data.</text>
</comment>
<accession>A0A1F5VP23</accession>
<dbReference type="PANTHER" id="PTHR33933:SF1">
    <property type="entry name" value="PROTEIN ADENYLYLTRANSFERASE MNTA-RELATED"/>
    <property type="match status" value="1"/>
</dbReference>
<dbReference type="InterPro" id="IPR052548">
    <property type="entry name" value="Type_VII_TA_antitoxin"/>
</dbReference>
<dbReference type="EMBL" id="MFGW01000117">
    <property type="protein sequence ID" value="OGF65133.1"/>
    <property type="molecule type" value="Genomic_DNA"/>
</dbReference>
<proteinExistence type="predicted"/>
<dbReference type="STRING" id="1817863.A2Y62_21280"/>
<dbReference type="Proteomes" id="UP000178943">
    <property type="component" value="Unassembled WGS sequence"/>
</dbReference>
<gene>
    <name evidence="1" type="ORF">A2Y62_21280</name>
</gene>
<sequence length="145" mass="17113">MPINNEEYSKYLNMLLKDFLSIIRDYWKDNLTSVVLYGISKKDVSHLQSDIDLLIICKQLPQSKWERYDLIMKLLAALEPKAEQLYNEIGIHVYISPILKSQKEAEQINKSYFDLVKEGRVLFDRNNFFQKIIKSIETISKKLPL</sequence>
<evidence type="ECO:0008006" key="3">
    <source>
        <dbReference type="Google" id="ProtNLM"/>
    </source>
</evidence>
<dbReference type="SUPFAM" id="SSF81301">
    <property type="entry name" value="Nucleotidyltransferase"/>
    <property type="match status" value="1"/>
</dbReference>
<dbReference type="InterPro" id="IPR043519">
    <property type="entry name" value="NT_sf"/>
</dbReference>
<evidence type="ECO:0000313" key="2">
    <source>
        <dbReference type="Proteomes" id="UP000178943"/>
    </source>
</evidence>
<protein>
    <recommendedName>
        <fullName evidence="3">Polymerase beta nucleotidyltransferase domain-containing protein</fullName>
    </recommendedName>
</protein>
<reference evidence="1 2" key="1">
    <citation type="journal article" date="2016" name="Nat. Commun.">
        <title>Thousands of microbial genomes shed light on interconnected biogeochemical processes in an aquifer system.</title>
        <authorList>
            <person name="Anantharaman K."/>
            <person name="Brown C.T."/>
            <person name="Hug L.A."/>
            <person name="Sharon I."/>
            <person name="Castelle C.J."/>
            <person name="Probst A.J."/>
            <person name="Thomas B.C."/>
            <person name="Singh A."/>
            <person name="Wilkins M.J."/>
            <person name="Karaoz U."/>
            <person name="Brodie E.L."/>
            <person name="Williams K.H."/>
            <person name="Hubbard S.S."/>
            <person name="Banfield J.F."/>
        </authorList>
    </citation>
    <scope>NUCLEOTIDE SEQUENCE [LARGE SCALE GENOMIC DNA]</scope>
</reference>
<dbReference type="PANTHER" id="PTHR33933">
    <property type="entry name" value="NUCLEOTIDYLTRANSFERASE"/>
    <property type="match status" value="1"/>
</dbReference>
<name>A0A1F5VP23_9BACT</name>
<dbReference type="AlphaFoldDB" id="A0A1F5VP23"/>
<dbReference type="Gene3D" id="3.30.460.10">
    <property type="entry name" value="Beta Polymerase, domain 2"/>
    <property type="match status" value="1"/>
</dbReference>
<evidence type="ECO:0000313" key="1">
    <source>
        <dbReference type="EMBL" id="OGF65133.1"/>
    </source>
</evidence>
<organism evidence="1 2">
    <name type="scientific">Candidatus Fischerbacteria bacterium RBG_13_37_8</name>
    <dbReference type="NCBI Taxonomy" id="1817863"/>
    <lineage>
        <taxon>Bacteria</taxon>
        <taxon>Candidatus Fischeribacteriota</taxon>
    </lineage>
</organism>